<keyword evidence="2" id="KW-1185">Reference proteome</keyword>
<evidence type="ECO:0000313" key="1">
    <source>
        <dbReference type="EMBL" id="EXX78767.1"/>
    </source>
</evidence>
<dbReference type="HOGENOM" id="CLU_2795280_0_0_1"/>
<reference evidence="1 2" key="1">
    <citation type="submission" date="2014-02" db="EMBL/GenBank/DDBJ databases">
        <title>Single nucleus genome sequencing reveals high similarity among nuclei of an endomycorrhizal fungus.</title>
        <authorList>
            <person name="Lin K."/>
            <person name="Geurts R."/>
            <person name="Zhang Z."/>
            <person name="Limpens E."/>
            <person name="Saunders D.G."/>
            <person name="Mu D."/>
            <person name="Pang E."/>
            <person name="Cao H."/>
            <person name="Cha H."/>
            <person name="Lin T."/>
            <person name="Zhou Q."/>
            <person name="Shang Y."/>
            <person name="Li Y."/>
            <person name="Ivanov S."/>
            <person name="Sharma T."/>
            <person name="Velzen R.V."/>
            <person name="Ruijter N.D."/>
            <person name="Aanen D.K."/>
            <person name="Win J."/>
            <person name="Kamoun S."/>
            <person name="Bisseling T."/>
            <person name="Huang S."/>
        </authorList>
    </citation>
    <scope>NUCLEOTIDE SEQUENCE [LARGE SCALE GENOMIC DNA]</scope>
    <source>
        <strain evidence="2">DAOM197198w</strain>
    </source>
</reference>
<dbReference type="EMBL" id="JEMT01008441">
    <property type="protein sequence ID" value="EXX78767.1"/>
    <property type="molecule type" value="Genomic_DNA"/>
</dbReference>
<proteinExistence type="predicted"/>
<organism evidence="1 2">
    <name type="scientific">Rhizophagus irregularis (strain DAOM 197198w)</name>
    <name type="common">Glomus intraradices</name>
    <dbReference type="NCBI Taxonomy" id="1432141"/>
    <lineage>
        <taxon>Eukaryota</taxon>
        <taxon>Fungi</taxon>
        <taxon>Fungi incertae sedis</taxon>
        <taxon>Mucoromycota</taxon>
        <taxon>Glomeromycotina</taxon>
        <taxon>Glomeromycetes</taxon>
        <taxon>Glomerales</taxon>
        <taxon>Glomeraceae</taxon>
        <taxon>Rhizophagus</taxon>
    </lineage>
</organism>
<accession>A0A015KAH5</accession>
<dbReference type="AlphaFoldDB" id="A0A015KAH5"/>
<name>A0A015KAH5_RHIIW</name>
<evidence type="ECO:0000313" key="2">
    <source>
        <dbReference type="Proteomes" id="UP000022910"/>
    </source>
</evidence>
<protein>
    <submittedName>
        <fullName evidence="1">Uncharacterized protein</fullName>
    </submittedName>
</protein>
<comment type="caution">
    <text evidence="1">The sequence shown here is derived from an EMBL/GenBank/DDBJ whole genome shotgun (WGS) entry which is preliminary data.</text>
</comment>
<dbReference type="Proteomes" id="UP000022910">
    <property type="component" value="Unassembled WGS sequence"/>
</dbReference>
<sequence length="68" mass="7217">MDEPVASVARRVLEDAAPGLVALRAQIDRLREGDVSALSDLNAMLFEALGAALGEGAKTLREAKRGRK</sequence>
<gene>
    <name evidence="1" type="ORF">RirG_012180</name>
</gene>